<dbReference type="RefSeq" id="WP_310223424.1">
    <property type="nucleotide sequence ID" value="NZ_JAVDWV010000006.1"/>
</dbReference>
<keyword evidence="7" id="KW-0812">Transmembrane</keyword>
<keyword evidence="9" id="KW-1185">Reference proteome</keyword>
<dbReference type="Gene3D" id="1.10.10.10">
    <property type="entry name" value="Winged helix-like DNA-binding domain superfamily/Winged helix DNA-binding domain"/>
    <property type="match status" value="1"/>
</dbReference>
<evidence type="ECO:0000256" key="6">
    <source>
        <dbReference type="ARBA" id="ARBA00023163"/>
    </source>
</evidence>
<dbReference type="Proteomes" id="UP001267638">
    <property type="component" value="Unassembled WGS sequence"/>
</dbReference>
<dbReference type="InterPro" id="IPR002481">
    <property type="entry name" value="FUR"/>
</dbReference>
<gene>
    <name evidence="8" type="ORF">J2W40_001633</name>
</gene>
<evidence type="ECO:0000313" key="9">
    <source>
        <dbReference type="Proteomes" id="UP001267638"/>
    </source>
</evidence>
<dbReference type="InterPro" id="IPR043135">
    <property type="entry name" value="Fur_C"/>
</dbReference>
<evidence type="ECO:0000256" key="7">
    <source>
        <dbReference type="SAM" id="Phobius"/>
    </source>
</evidence>
<dbReference type="EMBL" id="JAVDWV010000006">
    <property type="protein sequence ID" value="MDR7154818.1"/>
    <property type="molecule type" value="Genomic_DNA"/>
</dbReference>
<sequence length="166" mass="18132">MANLSAWTGLGVNMLTVFSTLMAKLSRRFNMHLTARPRAKRNPDDIDALVLAGLRESAIALSAYQIVDRLCASGNRLTATQAYRTLGRLISQRKVRRIETLSAYVAIDGDFDVVLVCNCCGTLRPLTEPVLKRQIAGLAQAHRFAIDRIALEIVGSCPQCAQSAMA</sequence>
<dbReference type="Gene3D" id="3.30.1490.190">
    <property type="match status" value="1"/>
</dbReference>
<evidence type="ECO:0000313" key="8">
    <source>
        <dbReference type="EMBL" id="MDR7154818.1"/>
    </source>
</evidence>
<keyword evidence="3" id="KW-0862">Zinc</keyword>
<comment type="caution">
    <text evidence="8">The sequence shown here is derived from an EMBL/GenBank/DDBJ whole genome shotgun (WGS) entry which is preliminary data.</text>
</comment>
<accession>A0ABU1WZS6</accession>
<dbReference type="PANTHER" id="PTHR33202">
    <property type="entry name" value="ZINC UPTAKE REGULATION PROTEIN"/>
    <property type="match status" value="1"/>
</dbReference>
<dbReference type="InterPro" id="IPR036390">
    <property type="entry name" value="WH_DNA-bd_sf"/>
</dbReference>
<dbReference type="SUPFAM" id="SSF46785">
    <property type="entry name" value="Winged helix' DNA-binding domain"/>
    <property type="match status" value="1"/>
</dbReference>
<organism evidence="8 9">
    <name type="scientific">Sphingobium xenophagum</name>
    <dbReference type="NCBI Taxonomy" id="121428"/>
    <lineage>
        <taxon>Bacteria</taxon>
        <taxon>Pseudomonadati</taxon>
        <taxon>Pseudomonadota</taxon>
        <taxon>Alphaproteobacteria</taxon>
        <taxon>Sphingomonadales</taxon>
        <taxon>Sphingomonadaceae</taxon>
        <taxon>Sphingobium</taxon>
    </lineage>
</organism>
<keyword evidence="5" id="KW-0238">DNA-binding</keyword>
<keyword evidence="7" id="KW-1133">Transmembrane helix</keyword>
<feature type="transmembrane region" description="Helical" evidence="7">
    <location>
        <begin position="6"/>
        <end position="23"/>
    </location>
</feature>
<evidence type="ECO:0000256" key="4">
    <source>
        <dbReference type="ARBA" id="ARBA00023015"/>
    </source>
</evidence>
<comment type="similarity">
    <text evidence="1">Belongs to the Fur family.</text>
</comment>
<evidence type="ECO:0000256" key="2">
    <source>
        <dbReference type="ARBA" id="ARBA00022491"/>
    </source>
</evidence>
<protein>
    <submittedName>
        <fullName evidence="8">Fur family zinc uptake transcriptional regulator</fullName>
    </submittedName>
</protein>
<evidence type="ECO:0000256" key="5">
    <source>
        <dbReference type="ARBA" id="ARBA00023125"/>
    </source>
</evidence>
<keyword evidence="6" id="KW-0804">Transcription</keyword>
<name>A0ABU1WZS6_SPHXE</name>
<proteinExistence type="inferred from homology"/>
<keyword evidence="7" id="KW-0472">Membrane</keyword>
<dbReference type="PANTHER" id="PTHR33202:SF6">
    <property type="entry name" value="ZINC UPTAKE REGULATION PROTEIN"/>
    <property type="match status" value="1"/>
</dbReference>
<reference evidence="8 9" key="1">
    <citation type="submission" date="2023-07" db="EMBL/GenBank/DDBJ databases">
        <title>Sorghum-associated microbial communities from plants grown in Nebraska, USA.</title>
        <authorList>
            <person name="Schachtman D."/>
        </authorList>
    </citation>
    <scope>NUCLEOTIDE SEQUENCE [LARGE SCALE GENOMIC DNA]</scope>
    <source>
        <strain evidence="8 9">4256</strain>
    </source>
</reference>
<evidence type="ECO:0000256" key="1">
    <source>
        <dbReference type="ARBA" id="ARBA00007957"/>
    </source>
</evidence>
<keyword evidence="2" id="KW-0678">Repressor</keyword>
<keyword evidence="4" id="KW-0805">Transcription regulation</keyword>
<evidence type="ECO:0000256" key="3">
    <source>
        <dbReference type="ARBA" id="ARBA00022833"/>
    </source>
</evidence>
<dbReference type="InterPro" id="IPR036388">
    <property type="entry name" value="WH-like_DNA-bd_sf"/>
</dbReference>